<protein>
    <submittedName>
        <fullName evidence="2">Uncharacterized protein</fullName>
    </submittedName>
</protein>
<name>A0A836H6R2_9TRYP</name>
<dbReference type="AlphaFoldDB" id="A0A836H6R2"/>
<dbReference type="Proteomes" id="UP000673552">
    <property type="component" value="Unassembled WGS sequence"/>
</dbReference>
<feature type="region of interest" description="Disordered" evidence="1">
    <location>
        <begin position="1"/>
        <end position="34"/>
    </location>
</feature>
<dbReference type="EMBL" id="JAFEUZ010000031">
    <property type="protein sequence ID" value="KAG5471430.1"/>
    <property type="molecule type" value="Genomic_DNA"/>
</dbReference>
<dbReference type="OrthoDB" id="265212at2759"/>
<reference evidence="3" key="1">
    <citation type="journal article" date="2021" name="Microbiol. Resour. Announc.">
        <title>LGAAP: Leishmaniinae Genome Assembly and Annotation Pipeline.</title>
        <authorList>
            <person name="Almutairi H."/>
            <person name="Urbaniak M.D."/>
            <person name="Bates M.D."/>
            <person name="Jariyapan N."/>
            <person name="Kwakye-Nuako G."/>
            <person name="Thomaz-Soccol V."/>
            <person name="Al-Salem W.S."/>
            <person name="Dillon R.J."/>
            <person name="Bates P.A."/>
            <person name="Gatherer D."/>
        </authorList>
    </citation>
    <scope>NUCLEOTIDE SEQUENCE [LARGE SCALE GENOMIC DNA]</scope>
</reference>
<organism evidence="2 3">
    <name type="scientific">Leishmania martiniquensis</name>
    <dbReference type="NCBI Taxonomy" id="1580590"/>
    <lineage>
        <taxon>Eukaryota</taxon>
        <taxon>Discoba</taxon>
        <taxon>Euglenozoa</taxon>
        <taxon>Kinetoplastea</taxon>
        <taxon>Metakinetoplastina</taxon>
        <taxon>Trypanosomatida</taxon>
        <taxon>Trypanosomatidae</taxon>
        <taxon>Leishmaniinae</taxon>
        <taxon>Leishmania</taxon>
    </lineage>
</organism>
<reference evidence="3" key="2">
    <citation type="journal article" date="2021" name="Sci. Data">
        <title>Chromosome-scale genome sequencing, assembly and annotation of six genomes from subfamily Leishmaniinae.</title>
        <authorList>
            <person name="Almutairi H."/>
            <person name="Urbaniak M.D."/>
            <person name="Bates M.D."/>
            <person name="Jariyapan N."/>
            <person name="Kwakye-Nuako G."/>
            <person name="Thomaz Soccol V."/>
            <person name="Al-Salem W.S."/>
            <person name="Dillon R.J."/>
            <person name="Bates P.A."/>
            <person name="Gatherer D."/>
        </authorList>
    </citation>
    <scope>NUCLEOTIDE SEQUENCE [LARGE SCALE GENOMIC DNA]</scope>
</reference>
<evidence type="ECO:0000256" key="1">
    <source>
        <dbReference type="SAM" id="MobiDB-lite"/>
    </source>
</evidence>
<gene>
    <name evidence="2" type="ORF">LSCM1_01518</name>
</gene>
<feature type="compositionally biased region" description="Polar residues" evidence="1">
    <location>
        <begin position="102"/>
        <end position="116"/>
    </location>
</feature>
<accession>A0A836H6R2</accession>
<feature type="region of interest" description="Disordered" evidence="1">
    <location>
        <begin position="96"/>
        <end position="125"/>
    </location>
</feature>
<keyword evidence="3" id="KW-1185">Reference proteome</keyword>
<feature type="compositionally biased region" description="Polar residues" evidence="1">
    <location>
        <begin position="186"/>
        <end position="198"/>
    </location>
</feature>
<dbReference type="GeneID" id="92511637"/>
<evidence type="ECO:0000313" key="2">
    <source>
        <dbReference type="EMBL" id="KAG5471430.1"/>
    </source>
</evidence>
<comment type="caution">
    <text evidence="2">The sequence shown here is derived from an EMBL/GenBank/DDBJ whole genome shotgun (WGS) entry which is preliminary data.</text>
</comment>
<dbReference type="RefSeq" id="XP_067176404.1">
    <property type="nucleotide sequence ID" value="XM_067319125.1"/>
</dbReference>
<proteinExistence type="predicted"/>
<feature type="region of interest" description="Disordered" evidence="1">
    <location>
        <begin position="172"/>
        <end position="233"/>
    </location>
</feature>
<dbReference type="KEGG" id="lmat:92511637"/>
<evidence type="ECO:0000313" key="3">
    <source>
        <dbReference type="Proteomes" id="UP000673552"/>
    </source>
</evidence>
<feature type="compositionally biased region" description="Basic residues" evidence="1">
    <location>
        <begin position="211"/>
        <end position="220"/>
    </location>
</feature>
<sequence length="376" mass="40092">MPLPTFASPRHCQPLAAHESPPPVISDPDSTPKMLPIRQRILADHSDPPSIRSDTLDAIGCSRSDAEIGVAVSDLRHSSSSTRIVFNSFSSLDSDGSLPSLIRSQHTSGSTSSNPSLCGGCGKGSTPVVKEADRTTEAIDGSRNPGAYVDHENWMNSSIELGEADARKAITAMKGRKQSRHPAALSPTTEADSATETSIMEKVEMAGPRRSLPRSGRKRSVSINTPPEPPRKGLLQMELRPLATPMVARQQQQLPLLPMNKLHRLQEDQHELVMAAQQHLIEKPHMPACAILPTPLPLRDSSPAPADRSLHSVLLTVAESSASGIALPSTASCKMDHPPLSSTCEESGSALSAALKKRILALCGGGTKRVVSKRSV</sequence>